<keyword evidence="3 5" id="KW-1133">Transmembrane helix</keyword>
<protein>
    <submittedName>
        <fullName evidence="6">Uncharacterized protein</fullName>
    </submittedName>
</protein>
<name>A0A2I1GKY8_9GLOM</name>
<evidence type="ECO:0000256" key="3">
    <source>
        <dbReference type="ARBA" id="ARBA00022989"/>
    </source>
</evidence>
<evidence type="ECO:0000256" key="2">
    <source>
        <dbReference type="ARBA" id="ARBA00022692"/>
    </source>
</evidence>
<dbReference type="GO" id="GO:0046943">
    <property type="term" value="F:carboxylic acid transmembrane transporter activity"/>
    <property type="evidence" value="ECO:0007669"/>
    <property type="project" value="TreeGrafter"/>
</dbReference>
<comment type="caution">
    <text evidence="6">The sequence shown here is derived from an EMBL/GenBank/DDBJ whole genome shotgun (WGS) entry which is preliminary data.</text>
</comment>
<dbReference type="AlphaFoldDB" id="A0A2I1GKY8"/>
<dbReference type="InterPro" id="IPR036259">
    <property type="entry name" value="MFS_trans_sf"/>
</dbReference>
<accession>A0A2I1GKY8</accession>
<feature type="transmembrane region" description="Helical" evidence="5">
    <location>
        <begin position="121"/>
        <end position="144"/>
    </location>
</feature>
<proteinExistence type="predicted"/>
<evidence type="ECO:0000313" key="7">
    <source>
        <dbReference type="Proteomes" id="UP000234323"/>
    </source>
</evidence>
<gene>
    <name evidence="6" type="ORF">RhiirA4_462406</name>
</gene>
<keyword evidence="4 5" id="KW-0472">Membrane</keyword>
<reference evidence="6 7" key="1">
    <citation type="submission" date="2015-10" db="EMBL/GenBank/DDBJ databases">
        <title>Genome analyses suggest a sexual origin of heterokaryosis in a supposedly ancient asexual fungus.</title>
        <authorList>
            <person name="Ropars J."/>
            <person name="Sedzielewska K."/>
            <person name="Noel J."/>
            <person name="Charron P."/>
            <person name="Farinelli L."/>
            <person name="Marton T."/>
            <person name="Kruger M."/>
            <person name="Pelin A."/>
            <person name="Brachmann A."/>
            <person name="Corradi N."/>
        </authorList>
    </citation>
    <scope>NUCLEOTIDE SEQUENCE [LARGE SCALE GENOMIC DNA]</scope>
    <source>
        <strain evidence="6 7">A4</strain>
    </source>
</reference>
<comment type="subcellular location">
    <subcellularLocation>
        <location evidence="1">Membrane</location>
        <topology evidence="1">Multi-pass membrane protein</topology>
    </subcellularLocation>
</comment>
<keyword evidence="2 5" id="KW-0812">Transmembrane</keyword>
<keyword evidence="7" id="KW-1185">Reference proteome</keyword>
<evidence type="ECO:0000256" key="5">
    <source>
        <dbReference type="SAM" id="Phobius"/>
    </source>
</evidence>
<dbReference type="PANTHER" id="PTHR23508">
    <property type="entry name" value="CARBOXYLIC ACID TRANSPORTER PROTEIN HOMOLOG"/>
    <property type="match status" value="1"/>
</dbReference>
<dbReference type="SUPFAM" id="SSF103473">
    <property type="entry name" value="MFS general substrate transporter"/>
    <property type="match status" value="1"/>
</dbReference>
<organism evidence="6 7">
    <name type="scientific">Rhizophagus irregularis</name>
    <dbReference type="NCBI Taxonomy" id="588596"/>
    <lineage>
        <taxon>Eukaryota</taxon>
        <taxon>Fungi</taxon>
        <taxon>Fungi incertae sedis</taxon>
        <taxon>Mucoromycota</taxon>
        <taxon>Glomeromycotina</taxon>
        <taxon>Glomeromycetes</taxon>
        <taxon>Glomerales</taxon>
        <taxon>Glomeraceae</taxon>
        <taxon>Rhizophagus</taxon>
    </lineage>
</organism>
<dbReference type="Proteomes" id="UP000234323">
    <property type="component" value="Unassembled WGS sequence"/>
</dbReference>
<dbReference type="EMBL" id="LLXI01000530">
    <property type="protein sequence ID" value="PKY47275.1"/>
    <property type="molecule type" value="Genomic_DNA"/>
</dbReference>
<evidence type="ECO:0000313" key="6">
    <source>
        <dbReference type="EMBL" id="PKY47275.1"/>
    </source>
</evidence>
<sequence length="218" mass="25090">MKDDMIEVSKSRSYIEVTENVLRESTRNIWIKYKSYFGIKDVKKMIELEKTRGITKELKRKKGKKVIESKGDEVPWSLPQDCPKFSILYRFKSNFWTCNGWRMGLGAALTMEILPPEAHGLVSGILQQGYAAGYIVAAIFYYLVTVFKHHWSKIIHTILLMAGLNFISRGTQDLYPTYLLQFCASDRYVSASTLDFGSVNFDITTLNRYISALCFNTF</sequence>
<dbReference type="PANTHER" id="PTHR23508:SF10">
    <property type="entry name" value="CARBOXYLIC ACID TRANSPORTER PROTEIN HOMOLOG"/>
    <property type="match status" value="1"/>
</dbReference>
<dbReference type="GO" id="GO:0005886">
    <property type="term" value="C:plasma membrane"/>
    <property type="evidence" value="ECO:0007669"/>
    <property type="project" value="TreeGrafter"/>
</dbReference>
<evidence type="ECO:0000256" key="1">
    <source>
        <dbReference type="ARBA" id="ARBA00004141"/>
    </source>
</evidence>
<evidence type="ECO:0000256" key="4">
    <source>
        <dbReference type="ARBA" id="ARBA00023136"/>
    </source>
</evidence>